<keyword evidence="4" id="KW-0862">Zinc</keyword>
<dbReference type="GO" id="GO:0070403">
    <property type="term" value="F:NAD+ binding"/>
    <property type="evidence" value="ECO:0007669"/>
    <property type="project" value="InterPro"/>
</dbReference>
<dbReference type="PANTHER" id="PTHR11085">
    <property type="entry name" value="NAD-DEPENDENT PROTEIN DEACYLASE SIRTUIN-5, MITOCHONDRIAL-RELATED"/>
    <property type="match status" value="1"/>
</dbReference>
<dbReference type="HOGENOM" id="CLU_023643_3_1_10"/>
<dbReference type="Gene3D" id="3.30.1600.10">
    <property type="entry name" value="SIR2/SIRT2 'Small Domain"/>
    <property type="match status" value="1"/>
</dbReference>
<evidence type="ECO:0000313" key="7">
    <source>
        <dbReference type="Proteomes" id="UP000002945"/>
    </source>
</evidence>
<keyword evidence="2" id="KW-0808">Transferase</keyword>
<dbReference type="Pfam" id="PF02146">
    <property type="entry name" value="SIR2"/>
    <property type="match status" value="1"/>
</dbReference>
<evidence type="ECO:0000256" key="4">
    <source>
        <dbReference type="PROSITE-ProRule" id="PRU00236"/>
    </source>
</evidence>
<reference evidence="6 7" key="1">
    <citation type="journal article" date="2011" name="J. Bacteriol.">
        <title>Genome sequence of the algicidal bacterium Kordia algicida OT-1.</title>
        <authorList>
            <person name="Lee H.S."/>
            <person name="Kang S.G."/>
            <person name="Kwon K.K."/>
            <person name="Lee J.H."/>
            <person name="Kim S.J."/>
        </authorList>
    </citation>
    <scope>NUCLEOTIDE SEQUENCE [LARGE SCALE GENOMIC DNA]</scope>
    <source>
        <strain evidence="6 7">OT-1</strain>
    </source>
</reference>
<feature type="domain" description="Deacetylase sirtuin-type" evidence="5">
    <location>
        <begin position="1"/>
        <end position="276"/>
    </location>
</feature>
<gene>
    <name evidence="6" type="ORF">KAOT1_16168</name>
</gene>
<dbReference type="EMBL" id="ABIB01000003">
    <property type="protein sequence ID" value="EDP96715.1"/>
    <property type="molecule type" value="Genomic_DNA"/>
</dbReference>
<protein>
    <recommendedName>
        <fullName evidence="1">protein acetyllysine N-acetyltransferase</fullName>
        <ecNumber evidence="1">2.3.1.286</ecNumber>
    </recommendedName>
</protein>
<dbReference type="InterPro" id="IPR026590">
    <property type="entry name" value="Ssirtuin_cat_dom"/>
</dbReference>
<dbReference type="GO" id="GO:0017136">
    <property type="term" value="F:histone deacetylase activity, NAD-dependent"/>
    <property type="evidence" value="ECO:0007669"/>
    <property type="project" value="TreeGrafter"/>
</dbReference>
<dbReference type="AlphaFoldDB" id="A9DQY7"/>
<keyword evidence="3" id="KW-0520">NAD</keyword>
<dbReference type="SUPFAM" id="SSF52467">
    <property type="entry name" value="DHS-like NAD/FAD-binding domain"/>
    <property type="match status" value="1"/>
</dbReference>
<dbReference type="InterPro" id="IPR050134">
    <property type="entry name" value="NAD-dep_sirtuin_deacylases"/>
</dbReference>
<dbReference type="OrthoDB" id="9800582at2"/>
<feature type="binding site" evidence="4">
    <location>
        <position position="136"/>
    </location>
    <ligand>
        <name>Zn(2+)</name>
        <dbReference type="ChEBI" id="CHEBI:29105"/>
    </ligand>
</feature>
<feature type="active site" description="Proton acceptor" evidence="4">
    <location>
        <position position="128"/>
    </location>
</feature>
<dbReference type="STRING" id="391587.KAOT1_16168"/>
<dbReference type="PROSITE" id="PS50305">
    <property type="entry name" value="SIRTUIN"/>
    <property type="match status" value="1"/>
</dbReference>
<dbReference type="Gene3D" id="3.40.50.1220">
    <property type="entry name" value="TPP-binding domain"/>
    <property type="match status" value="1"/>
</dbReference>
<dbReference type="InterPro" id="IPR003000">
    <property type="entry name" value="Sirtuin"/>
</dbReference>
<organism evidence="6 7">
    <name type="scientific">Kordia algicida OT-1</name>
    <dbReference type="NCBI Taxonomy" id="391587"/>
    <lineage>
        <taxon>Bacteria</taxon>
        <taxon>Pseudomonadati</taxon>
        <taxon>Bacteroidota</taxon>
        <taxon>Flavobacteriia</taxon>
        <taxon>Flavobacteriales</taxon>
        <taxon>Flavobacteriaceae</taxon>
        <taxon>Kordia</taxon>
    </lineage>
</organism>
<accession>A9DQY7</accession>
<dbReference type="InterPro" id="IPR029035">
    <property type="entry name" value="DHS-like_NAD/FAD-binding_dom"/>
</dbReference>
<dbReference type="eggNOG" id="COG0846">
    <property type="taxonomic scope" value="Bacteria"/>
</dbReference>
<dbReference type="RefSeq" id="WP_007095769.1">
    <property type="nucleotide sequence ID" value="NZ_CP142125.1"/>
</dbReference>
<evidence type="ECO:0000313" key="6">
    <source>
        <dbReference type="EMBL" id="EDP96715.1"/>
    </source>
</evidence>
<dbReference type="PANTHER" id="PTHR11085:SF10">
    <property type="entry name" value="NAD-DEPENDENT PROTEIN DEACYLASE SIRTUIN-5, MITOCHONDRIAL-RELATED"/>
    <property type="match status" value="1"/>
</dbReference>
<keyword evidence="7" id="KW-1185">Reference proteome</keyword>
<evidence type="ECO:0000256" key="1">
    <source>
        <dbReference type="ARBA" id="ARBA00012928"/>
    </source>
</evidence>
<dbReference type="EC" id="2.3.1.286" evidence="1"/>
<comment type="caution">
    <text evidence="6">The sequence shown here is derived from an EMBL/GenBank/DDBJ whole genome shotgun (WGS) entry which is preliminary data.</text>
</comment>
<feature type="binding site" evidence="4">
    <location>
        <position position="140"/>
    </location>
    <ligand>
        <name>Zn(2+)</name>
        <dbReference type="ChEBI" id="CHEBI:29105"/>
    </ligand>
</feature>
<sequence length="276" mass="31750">MEKLKEIIQENFHKEKRNNITFLTGAGLSAASGIPTYRSTDGIWVKGTKYHKPEEFGTFSYFSKNQEEVWQFNLFRKGMFQKAQPNDSHKLLAKIEKLIPEEFSIITQNIDGLHQRGGNSGNKVFEIHGNMRTVRCSLECSKAVYLYPKDITIDRIDQDLTDDIWDKLECPKCGAVMRPNILWFDEYYNERLYKVDSTMRIAKNTGILIVIGTSGATTLPLELVKQTLKYGGYVLDVNLEDNNITKLIEGKKRVVSYRTTSDAFLSEFHNILKELM</sequence>
<feature type="binding site" evidence="4">
    <location>
        <position position="170"/>
    </location>
    <ligand>
        <name>Zn(2+)</name>
        <dbReference type="ChEBI" id="CHEBI:29105"/>
    </ligand>
</feature>
<dbReference type="InterPro" id="IPR026591">
    <property type="entry name" value="Sirtuin_cat_small_dom_sf"/>
</dbReference>
<proteinExistence type="predicted"/>
<evidence type="ECO:0000256" key="3">
    <source>
        <dbReference type="ARBA" id="ARBA00023027"/>
    </source>
</evidence>
<feature type="binding site" evidence="4">
    <location>
        <position position="173"/>
    </location>
    <ligand>
        <name>Zn(2+)</name>
        <dbReference type="ChEBI" id="CHEBI:29105"/>
    </ligand>
</feature>
<evidence type="ECO:0000259" key="5">
    <source>
        <dbReference type="PROSITE" id="PS50305"/>
    </source>
</evidence>
<dbReference type="GO" id="GO:0046872">
    <property type="term" value="F:metal ion binding"/>
    <property type="evidence" value="ECO:0007669"/>
    <property type="project" value="UniProtKB-KW"/>
</dbReference>
<keyword evidence="4" id="KW-0479">Metal-binding</keyword>
<name>A9DQY7_9FLAO</name>
<dbReference type="Proteomes" id="UP000002945">
    <property type="component" value="Unassembled WGS sequence"/>
</dbReference>
<evidence type="ECO:0000256" key="2">
    <source>
        <dbReference type="ARBA" id="ARBA00022679"/>
    </source>
</evidence>